<feature type="transmembrane region" description="Helical" evidence="2">
    <location>
        <begin position="36"/>
        <end position="63"/>
    </location>
</feature>
<keyword evidence="4" id="KW-1185">Reference proteome</keyword>
<keyword evidence="2" id="KW-0812">Transmembrane</keyword>
<dbReference type="EMBL" id="PDLM01000013">
    <property type="protein sequence ID" value="RDW63676.1"/>
    <property type="molecule type" value="Genomic_DNA"/>
</dbReference>
<name>A0A3D8QPC1_9HELO</name>
<dbReference type="OrthoDB" id="1708389at2759"/>
<protein>
    <submittedName>
        <fullName evidence="3">Uncharacterized protein</fullName>
    </submittedName>
</protein>
<dbReference type="STRING" id="1849047.A0A3D8QPC1"/>
<evidence type="ECO:0000256" key="2">
    <source>
        <dbReference type="SAM" id="Phobius"/>
    </source>
</evidence>
<gene>
    <name evidence="3" type="ORF">BP6252_11221</name>
</gene>
<dbReference type="Pfam" id="PF11696">
    <property type="entry name" value="DUF3292"/>
    <property type="match status" value="1"/>
</dbReference>
<dbReference type="PANTHER" id="PTHR38694:SF1">
    <property type="entry name" value="PEROXIN DOMAIN-CONTAINING PROTEIN"/>
    <property type="match status" value="1"/>
</dbReference>
<keyword evidence="2" id="KW-0472">Membrane</keyword>
<evidence type="ECO:0000256" key="1">
    <source>
        <dbReference type="SAM" id="MobiDB-lite"/>
    </source>
</evidence>
<dbReference type="PANTHER" id="PTHR38694">
    <property type="entry name" value="CONSERVED EXPRESSED PROTEIN"/>
    <property type="match status" value="1"/>
</dbReference>
<reference evidence="3 4" key="1">
    <citation type="journal article" date="2018" name="IMA Fungus">
        <title>IMA Genome-F 9: Draft genome sequence of Annulohypoxylon stygium, Aspergillus mulundensis, Berkeleyomyces basicola (syn. Thielaviopsis basicola), Ceratocystis smalleyi, two Cercospora beticola strains, Coleophoma cylindrospora, Fusarium fracticaudum, Phialophora cf. hyalina, and Morchella septimelata.</title>
        <authorList>
            <person name="Wingfield B.D."/>
            <person name="Bills G.F."/>
            <person name="Dong Y."/>
            <person name="Huang W."/>
            <person name="Nel W.J."/>
            <person name="Swalarsk-Parry B.S."/>
            <person name="Vaghefi N."/>
            <person name="Wilken P.M."/>
            <person name="An Z."/>
            <person name="de Beer Z.W."/>
            <person name="De Vos L."/>
            <person name="Chen L."/>
            <person name="Duong T.A."/>
            <person name="Gao Y."/>
            <person name="Hammerbacher A."/>
            <person name="Kikkert J.R."/>
            <person name="Li Y."/>
            <person name="Li H."/>
            <person name="Li K."/>
            <person name="Li Q."/>
            <person name="Liu X."/>
            <person name="Ma X."/>
            <person name="Naidoo K."/>
            <person name="Pethybridge S.J."/>
            <person name="Sun J."/>
            <person name="Steenkamp E.T."/>
            <person name="van der Nest M.A."/>
            <person name="van Wyk S."/>
            <person name="Wingfield M.J."/>
            <person name="Xiong C."/>
            <person name="Yue Q."/>
            <person name="Zhang X."/>
        </authorList>
    </citation>
    <scope>NUCLEOTIDE SEQUENCE [LARGE SCALE GENOMIC DNA]</scope>
    <source>
        <strain evidence="3 4">BP6252</strain>
    </source>
</reference>
<evidence type="ECO:0000313" key="3">
    <source>
        <dbReference type="EMBL" id="RDW63676.1"/>
    </source>
</evidence>
<dbReference type="InterPro" id="IPR021709">
    <property type="entry name" value="DUF3292"/>
</dbReference>
<evidence type="ECO:0000313" key="4">
    <source>
        <dbReference type="Proteomes" id="UP000256645"/>
    </source>
</evidence>
<dbReference type="Proteomes" id="UP000256645">
    <property type="component" value="Unassembled WGS sequence"/>
</dbReference>
<feature type="compositionally biased region" description="Polar residues" evidence="1">
    <location>
        <begin position="90"/>
        <end position="103"/>
    </location>
</feature>
<sequence>MTLNLQRLYVSVILGIASLGKQISRLRSWKETRRTGAFCIVYFTAWFLDLLIPLVLATLIAIVSSKEARDMLFPPAPLALVDISSGGIQTPQSGQLGTTNTLTGAPEKQDGEDVEEEAANFVENLRQLAGRAIGIHEKQQNEGDPIEKKIPKPVRNAAQAVRAAGSAPGHTSDNKDQTQKPMEEILWDKVNPKQMELIFKAAPHVVGELVDNWERFANAISPTPPFHCLSYLRIDAVLVPALLMSLFVDYYMVYKGIGFAIGLGIFGDPLLTSGIYWLNRNCPHWMELMEPKNNILRGVPTNNQTTPTLLRIGQANYTPIPPIPTSNNDDFDQKQMNAIEPTGLMEKSHPQQDTQEETPKHPRLPKIMGILKGNTKARVETKLAIDQVRAKVGSKKAKGHLGVLPKEKNLVYAGPSEFKARLDGKQGWVYITDSSLLFSTGDQGERSEPLLEIPLDEMKALKRATAFASKSAEIAADWGTEKKLLGSVEIDDRMCKTWRLTALPERDELYNRLVAVKGYRWENV</sequence>
<feature type="region of interest" description="Disordered" evidence="1">
    <location>
        <begin position="159"/>
        <end position="180"/>
    </location>
</feature>
<keyword evidence="2" id="KW-1133">Transmembrane helix</keyword>
<proteinExistence type="predicted"/>
<organism evidence="3 4">
    <name type="scientific">Coleophoma cylindrospora</name>
    <dbReference type="NCBI Taxonomy" id="1849047"/>
    <lineage>
        <taxon>Eukaryota</taxon>
        <taxon>Fungi</taxon>
        <taxon>Dikarya</taxon>
        <taxon>Ascomycota</taxon>
        <taxon>Pezizomycotina</taxon>
        <taxon>Leotiomycetes</taxon>
        <taxon>Helotiales</taxon>
        <taxon>Dermateaceae</taxon>
        <taxon>Coleophoma</taxon>
    </lineage>
</organism>
<feature type="region of interest" description="Disordered" evidence="1">
    <location>
        <begin position="90"/>
        <end position="109"/>
    </location>
</feature>
<comment type="caution">
    <text evidence="3">The sequence shown here is derived from an EMBL/GenBank/DDBJ whole genome shotgun (WGS) entry which is preliminary data.</text>
</comment>
<dbReference type="AlphaFoldDB" id="A0A3D8QPC1"/>
<accession>A0A3D8QPC1</accession>